<evidence type="ECO:0000313" key="1">
    <source>
        <dbReference type="EMBL" id="KAK4035940.1"/>
    </source>
</evidence>
<sequence length="59" mass="6652">MTHALRMIIHQPKVLQTWAAGSLAAFNIVAINMRDTQSHGLLISLMLSWLFDIKSNMSQ</sequence>
<keyword evidence="2" id="KW-1185">Reference proteome</keyword>
<protein>
    <submittedName>
        <fullName evidence="1">Uncharacterized protein</fullName>
    </submittedName>
</protein>
<proteinExistence type="predicted"/>
<reference evidence="1 2" key="1">
    <citation type="journal article" date="2023" name="Nucleic Acids Res.">
        <title>The hologenome of Daphnia magna reveals possible DNA methylation and microbiome-mediated evolution of the host genome.</title>
        <authorList>
            <person name="Chaturvedi A."/>
            <person name="Li X."/>
            <person name="Dhandapani V."/>
            <person name="Marshall H."/>
            <person name="Kissane S."/>
            <person name="Cuenca-Cambronero M."/>
            <person name="Asole G."/>
            <person name="Calvet F."/>
            <person name="Ruiz-Romero M."/>
            <person name="Marangio P."/>
            <person name="Guigo R."/>
            <person name="Rago D."/>
            <person name="Mirbahai L."/>
            <person name="Eastwood N."/>
            <person name="Colbourne J.K."/>
            <person name="Zhou J."/>
            <person name="Mallon E."/>
            <person name="Orsini L."/>
        </authorList>
    </citation>
    <scope>NUCLEOTIDE SEQUENCE [LARGE SCALE GENOMIC DNA]</scope>
    <source>
        <strain evidence="1">LRV0_1</strain>
    </source>
</reference>
<dbReference type="EMBL" id="JAOYFB010000040">
    <property type="protein sequence ID" value="KAK4035940.1"/>
    <property type="molecule type" value="Genomic_DNA"/>
</dbReference>
<organism evidence="1 2">
    <name type="scientific">Daphnia magna</name>
    <dbReference type="NCBI Taxonomy" id="35525"/>
    <lineage>
        <taxon>Eukaryota</taxon>
        <taxon>Metazoa</taxon>
        <taxon>Ecdysozoa</taxon>
        <taxon>Arthropoda</taxon>
        <taxon>Crustacea</taxon>
        <taxon>Branchiopoda</taxon>
        <taxon>Diplostraca</taxon>
        <taxon>Cladocera</taxon>
        <taxon>Anomopoda</taxon>
        <taxon>Daphniidae</taxon>
        <taxon>Daphnia</taxon>
    </lineage>
</organism>
<dbReference type="Proteomes" id="UP001234178">
    <property type="component" value="Unassembled WGS sequence"/>
</dbReference>
<evidence type="ECO:0000313" key="2">
    <source>
        <dbReference type="Proteomes" id="UP001234178"/>
    </source>
</evidence>
<gene>
    <name evidence="1" type="ORF">OUZ56_028018</name>
</gene>
<accession>A0ABR0B2R3</accession>
<name>A0ABR0B2R3_9CRUS</name>
<comment type="caution">
    <text evidence="1">The sequence shown here is derived from an EMBL/GenBank/DDBJ whole genome shotgun (WGS) entry which is preliminary data.</text>
</comment>